<dbReference type="AlphaFoldDB" id="A0A091GNY4"/>
<feature type="non-terminal residue" evidence="1">
    <location>
        <position position="42"/>
    </location>
</feature>
<organism evidence="1 2">
    <name type="scientific">Cuculus canorus</name>
    <name type="common">Common cuckoo</name>
    <dbReference type="NCBI Taxonomy" id="55661"/>
    <lineage>
        <taxon>Eukaryota</taxon>
        <taxon>Metazoa</taxon>
        <taxon>Chordata</taxon>
        <taxon>Craniata</taxon>
        <taxon>Vertebrata</taxon>
        <taxon>Euteleostomi</taxon>
        <taxon>Archelosauria</taxon>
        <taxon>Archosauria</taxon>
        <taxon>Dinosauria</taxon>
        <taxon>Saurischia</taxon>
        <taxon>Theropoda</taxon>
        <taxon>Coelurosauria</taxon>
        <taxon>Aves</taxon>
        <taxon>Neognathae</taxon>
        <taxon>Neoaves</taxon>
        <taxon>Otidimorphae</taxon>
        <taxon>Cuculiformes</taxon>
        <taxon>Cuculidae</taxon>
        <taxon>Cuculus</taxon>
    </lineage>
</organism>
<dbReference type="Proteomes" id="UP000053760">
    <property type="component" value="Unassembled WGS sequence"/>
</dbReference>
<evidence type="ECO:0000313" key="2">
    <source>
        <dbReference type="Proteomes" id="UP000053760"/>
    </source>
</evidence>
<keyword evidence="2" id="KW-1185">Reference proteome</keyword>
<name>A0A091GNY4_CUCCA</name>
<proteinExistence type="predicted"/>
<feature type="non-terminal residue" evidence="1">
    <location>
        <position position="1"/>
    </location>
</feature>
<reference evidence="1 2" key="1">
    <citation type="submission" date="2014-04" db="EMBL/GenBank/DDBJ databases">
        <title>Genome evolution of avian class.</title>
        <authorList>
            <person name="Zhang G."/>
            <person name="Li C."/>
        </authorList>
    </citation>
    <scope>NUCLEOTIDE SEQUENCE [LARGE SCALE GENOMIC DNA]</scope>
    <source>
        <strain evidence="1">BGI_N303</strain>
    </source>
</reference>
<dbReference type="EMBL" id="KL447648">
    <property type="protein sequence ID" value="KFO75787.1"/>
    <property type="molecule type" value="Genomic_DNA"/>
</dbReference>
<gene>
    <name evidence="1" type="ORF">N303_14410</name>
</gene>
<accession>A0A091GNY4</accession>
<sequence>CGHINLFNSFIPLFTEKNLPVFSTYWFGARKLVPSTRPIPLT</sequence>
<evidence type="ECO:0000313" key="1">
    <source>
        <dbReference type="EMBL" id="KFO75787.1"/>
    </source>
</evidence>
<protein>
    <submittedName>
        <fullName evidence="1">Uncharacterized protein</fullName>
    </submittedName>
</protein>